<comment type="similarity">
    <text evidence="5">Belongs to the glycosyltransferase 14 family. XylT subfamily.</text>
</comment>
<protein>
    <recommendedName>
        <fullName evidence="6">protein xylosyltransferase</fullName>
        <ecNumber evidence="6">2.4.2.26</ecNumber>
    </recommendedName>
    <alternativeName>
        <fullName evidence="18">Peptide O-xylosyltransferase</fullName>
    </alternativeName>
</protein>
<accession>A0A8X6HSW5</accession>
<evidence type="ECO:0000256" key="1">
    <source>
        <dbReference type="ARBA" id="ARBA00004323"/>
    </source>
</evidence>
<keyword evidence="16" id="KW-1015">Disulfide bond</keyword>
<evidence type="ECO:0000256" key="2">
    <source>
        <dbReference type="ARBA" id="ARBA00004648"/>
    </source>
</evidence>
<dbReference type="OrthoDB" id="6407773at2759"/>
<evidence type="ECO:0000256" key="18">
    <source>
        <dbReference type="ARBA" id="ARBA00042865"/>
    </source>
</evidence>
<dbReference type="PROSITE" id="PS51212">
    <property type="entry name" value="WSC"/>
    <property type="match status" value="1"/>
</dbReference>
<comment type="catalytic activity">
    <reaction evidence="19">
        <text>UDP-alpha-D-xylose + L-seryl-[protein] = 3-O-(beta-D-xylosyl)-L-seryl-[protein] + UDP + H(+)</text>
        <dbReference type="Rhea" id="RHEA:50192"/>
        <dbReference type="Rhea" id="RHEA-COMP:9863"/>
        <dbReference type="Rhea" id="RHEA-COMP:12567"/>
        <dbReference type="ChEBI" id="CHEBI:15378"/>
        <dbReference type="ChEBI" id="CHEBI:29999"/>
        <dbReference type="ChEBI" id="CHEBI:57632"/>
        <dbReference type="ChEBI" id="CHEBI:58223"/>
        <dbReference type="ChEBI" id="CHEBI:132085"/>
        <dbReference type="EC" id="2.4.2.26"/>
    </reaction>
</comment>
<keyword evidence="13 20" id="KW-1133">Transmembrane helix</keyword>
<evidence type="ECO:0000256" key="20">
    <source>
        <dbReference type="SAM" id="Phobius"/>
    </source>
</evidence>
<dbReference type="InterPro" id="IPR024448">
    <property type="entry name" value="XylT_C"/>
</dbReference>
<sequence>MATYRVLSVLFCRTYRIYFLIFLAFLICQLILAISFYKIRIDDRNVLYSGSSVERKEKYKITDNKGKHYRNFQIDPGIDKDVYDYVIDDEDRLGNVWEKLLKDSSSRNISPKDTDRQKSVDIVVPAEKDLRNLKVDLGDKNVGNSVNGSRRFEKIDGALNLDELDFHPWCNITTREAVTAIHRATTQACKHEIANITCLMQQGMLYPKRLPRYCPLKEKLKNKGNEINSYIGCFRDSSKKRLLSNYSKKISDNSPTRCIDICLQSGYQYAGVQYSKECFCGKEKPLEDFRLNDELCNMPCPQSPVEKCGGYFSMNVYHTGLPKMVKLDPKPSVQVLGTDTIGVVFLLTVNGRAVRQVYRLINSLFSERHYFYIHVDSRQDYLYRELKLLEKHFPNIRLSDVRLSTIWGGASLLQMLLVCISELLLLKDWNWDYVINLSESDFPIKSLSSLERFLLANNGKNFVKSHGQDTQRFIAKQGLDKTFYECDMHMWRLGDRTLPWGIRVDGGSDWIALHRNFCSYLTQQNNTLLHGLMTVFRYTLLPAESFFHTVLQNSEFCETVIDNNLHVTNWKRKQGCKCQYKHIVDWCGCSPNVFKPEDWPRLQATEDRPYYFARKFEPIINQQIIEQVETWIYGPRKGVTNLDSYWQNDYHFLDKSPLVEDSRISIYESFARLGLKQLQAINKACKVKFLSVVEATLYNMNDVFKGLLILYKAQTSDRNKPVILETQVRPIQHYIVYKGIGPTGRLKFLQVGSDYDLKEQIFRNFGRILGPFSDLGLIHKWGPGVQFSATFVWVDPTNTVAGSYEVKIEAGNQVLYHKPTFRQPLCPGTWSLKLLYEWELVAETLFLVIPLSVYNGHEVSSEQVKFLHNGPGQPYVDHDFTNVEALLGYTNKSAQQRQALSNSRRYGKDLREWTDTLVSSFWSVQDTCFVNQPLHPSGGALCLDLELDPCHLTTWSSHADDPKSVIRNFDANNKIT</sequence>
<comment type="pathway">
    <text evidence="4">Glycan metabolism; heparan sulfate biosynthesis.</text>
</comment>
<keyword evidence="17" id="KW-0325">Glycoprotein</keyword>
<dbReference type="EMBL" id="BMAO01002423">
    <property type="protein sequence ID" value="GFQ80627.1"/>
    <property type="molecule type" value="Genomic_DNA"/>
</dbReference>
<dbReference type="InterPro" id="IPR002889">
    <property type="entry name" value="WSC_carb-bd"/>
</dbReference>
<evidence type="ECO:0000256" key="8">
    <source>
        <dbReference type="ARBA" id="ARBA00022679"/>
    </source>
</evidence>
<name>A0A8X6HSW5_TRICU</name>
<dbReference type="Proteomes" id="UP000887116">
    <property type="component" value="Unassembled WGS sequence"/>
</dbReference>
<evidence type="ECO:0000256" key="3">
    <source>
        <dbReference type="ARBA" id="ARBA00004840"/>
    </source>
</evidence>
<evidence type="ECO:0000256" key="19">
    <source>
        <dbReference type="ARBA" id="ARBA00047847"/>
    </source>
</evidence>
<dbReference type="AlphaFoldDB" id="A0A8X6HSW5"/>
<evidence type="ECO:0000256" key="15">
    <source>
        <dbReference type="ARBA" id="ARBA00023136"/>
    </source>
</evidence>
<evidence type="ECO:0000256" key="11">
    <source>
        <dbReference type="ARBA" id="ARBA00022824"/>
    </source>
</evidence>
<dbReference type="GO" id="GO:0005789">
    <property type="term" value="C:endoplasmic reticulum membrane"/>
    <property type="evidence" value="ECO:0007669"/>
    <property type="project" value="UniProtKB-SubCell"/>
</dbReference>
<evidence type="ECO:0000256" key="9">
    <source>
        <dbReference type="ARBA" id="ARBA00022692"/>
    </source>
</evidence>
<dbReference type="GO" id="GO:0015012">
    <property type="term" value="P:heparan sulfate proteoglycan biosynthetic process"/>
    <property type="evidence" value="ECO:0007669"/>
    <property type="project" value="TreeGrafter"/>
</dbReference>
<dbReference type="InterPro" id="IPR003406">
    <property type="entry name" value="Glyco_trans_14"/>
</dbReference>
<evidence type="ECO:0000256" key="6">
    <source>
        <dbReference type="ARBA" id="ARBA00011972"/>
    </source>
</evidence>
<keyword evidence="11" id="KW-0256">Endoplasmic reticulum</keyword>
<evidence type="ECO:0000256" key="16">
    <source>
        <dbReference type="ARBA" id="ARBA00023157"/>
    </source>
</evidence>
<evidence type="ECO:0000259" key="21">
    <source>
        <dbReference type="PROSITE" id="PS51212"/>
    </source>
</evidence>
<comment type="subcellular location">
    <subcellularLocation>
        <location evidence="2">Endoplasmic reticulum membrane</location>
        <topology evidence="2">Single-pass type II membrane protein</topology>
    </subcellularLocation>
    <subcellularLocation>
        <location evidence="1">Golgi apparatus membrane</location>
        <topology evidence="1">Single-pass type II membrane protein</topology>
    </subcellularLocation>
</comment>
<keyword evidence="14" id="KW-0333">Golgi apparatus</keyword>
<keyword evidence="12" id="KW-0735">Signal-anchor</keyword>
<evidence type="ECO:0000313" key="22">
    <source>
        <dbReference type="EMBL" id="GFQ80627.1"/>
    </source>
</evidence>
<dbReference type="EC" id="2.4.2.26" evidence="6"/>
<keyword evidence="7" id="KW-0328">Glycosyltransferase</keyword>
<comment type="pathway">
    <text evidence="3">Glycan metabolism; chondroitin sulfate biosynthesis.</text>
</comment>
<evidence type="ECO:0000256" key="7">
    <source>
        <dbReference type="ARBA" id="ARBA00022676"/>
    </source>
</evidence>
<evidence type="ECO:0000256" key="12">
    <source>
        <dbReference type="ARBA" id="ARBA00022968"/>
    </source>
</evidence>
<keyword evidence="10" id="KW-0479">Metal-binding</keyword>
<dbReference type="GO" id="GO:0030158">
    <property type="term" value="F:protein xylosyltransferase activity"/>
    <property type="evidence" value="ECO:0007669"/>
    <property type="project" value="UniProtKB-EC"/>
</dbReference>
<proteinExistence type="inferred from homology"/>
<dbReference type="PANTHER" id="PTHR46025">
    <property type="entry name" value="XYLOSYLTRANSFERASE OXT"/>
    <property type="match status" value="1"/>
</dbReference>
<evidence type="ECO:0000256" key="14">
    <source>
        <dbReference type="ARBA" id="ARBA00023034"/>
    </source>
</evidence>
<dbReference type="Pfam" id="PF02485">
    <property type="entry name" value="Branch"/>
    <property type="match status" value="1"/>
</dbReference>
<dbReference type="GO" id="GO:0050650">
    <property type="term" value="P:chondroitin sulfate proteoglycan biosynthetic process"/>
    <property type="evidence" value="ECO:0007669"/>
    <property type="project" value="TreeGrafter"/>
</dbReference>
<keyword evidence="9 20" id="KW-0812">Transmembrane</keyword>
<dbReference type="PANTHER" id="PTHR46025:SF3">
    <property type="entry name" value="XYLOSYLTRANSFERASE OXT"/>
    <property type="match status" value="1"/>
</dbReference>
<dbReference type="GO" id="GO:0000139">
    <property type="term" value="C:Golgi membrane"/>
    <property type="evidence" value="ECO:0007669"/>
    <property type="project" value="UniProtKB-SubCell"/>
</dbReference>
<evidence type="ECO:0000256" key="17">
    <source>
        <dbReference type="ARBA" id="ARBA00023180"/>
    </source>
</evidence>
<gene>
    <name evidence="22" type="primary">oxt</name>
    <name evidence="22" type="ORF">TNCT_88781</name>
</gene>
<evidence type="ECO:0000256" key="10">
    <source>
        <dbReference type="ARBA" id="ARBA00022723"/>
    </source>
</evidence>
<comment type="caution">
    <text evidence="22">The sequence shown here is derived from an EMBL/GenBank/DDBJ whole genome shotgun (WGS) entry which is preliminary data.</text>
</comment>
<keyword evidence="8" id="KW-0808">Transferase</keyword>
<dbReference type="Pfam" id="PF01822">
    <property type="entry name" value="WSC"/>
    <property type="match status" value="1"/>
</dbReference>
<evidence type="ECO:0000256" key="4">
    <source>
        <dbReference type="ARBA" id="ARBA00005093"/>
    </source>
</evidence>
<keyword evidence="15 20" id="KW-0472">Membrane</keyword>
<dbReference type="SMART" id="SM00321">
    <property type="entry name" value="WSC"/>
    <property type="match status" value="1"/>
</dbReference>
<dbReference type="GO" id="GO:0046872">
    <property type="term" value="F:metal ion binding"/>
    <property type="evidence" value="ECO:0007669"/>
    <property type="project" value="UniProtKB-KW"/>
</dbReference>
<evidence type="ECO:0000256" key="13">
    <source>
        <dbReference type="ARBA" id="ARBA00022989"/>
    </source>
</evidence>
<keyword evidence="23" id="KW-1185">Reference proteome</keyword>
<reference evidence="22" key="1">
    <citation type="submission" date="2020-07" db="EMBL/GenBank/DDBJ databases">
        <title>Multicomponent nature underlies the extraordinary mechanical properties of spider dragline silk.</title>
        <authorList>
            <person name="Kono N."/>
            <person name="Nakamura H."/>
            <person name="Mori M."/>
            <person name="Yoshida Y."/>
            <person name="Ohtoshi R."/>
            <person name="Malay A.D."/>
            <person name="Moran D.A.P."/>
            <person name="Tomita M."/>
            <person name="Numata K."/>
            <person name="Arakawa K."/>
        </authorList>
    </citation>
    <scope>NUCLEOTIDE SEQUENCE</scope>
</reference>
<feature type="domain" description="WSC" evidence="21">
    <location>
        <begin position="227"/>
        <end position="320"/>
    </location>
</feature>
<evidence type="ECO:0000256" key="5">
    <source>
        <dbReference type="ARBA" id="ARBA00010195"/>
    </source>
</evidence>
<evidence type="ECO:0000313" key="23">
    <source>
        <dbReference type="Proteomes" id="UP000887116"/>
    </source>
</evidence>
<dbReference type="InterPro" id="IPR043538">
    <property type="entry name" value="XYLT"/>
</dbReference>
<organism evidence="22 23">
    <name type="scientific">Trichonephila clavata</name>
    <name type="common">Joro spider</name>
    <name type="synonym">Nephila clavata</name>
    <dbReference type="NCBI Taxonomy" id="2740835"/>
    <lineage>
        <taxon>Eukaryota</taxon>
        <taxon>Metazoa</taxon>
        <taxon>Ecdysozoa</taxon>
        <taxon>Arthropoda</taxon>
        <taxon>Chelicerata</taxon>
        <taxon>Arachnida</taxon>
        <taxon>Araneae</taxon>
        <taxon>Araneomorphae</taxon>
        <taxon>Entelegynae</taxon>
        <taxon>Araneoidea</taxon>
        <taxon>Nephilidae</taxon>
        <taxon>Trichonephila</taxon>
    </lineage>
</organism>
<dbReference type="Pfam" id="PF12529">
    <property type="entry name" value="Xylo_C"/>
    <property type="match status" value="1"/>
</dbReference>
<feature type="transmembrane region" description="Helical" evidence="20">
    <location>
        <begin position="15"/>
        <end position="37"/>
    </location>
</feature>